<dbReference type="GO" id="GO:0008270">
    <property type="term" value="F:zinc ion binding"/>
    <property type="evidence" value="ECO:0007669"/>
    <property type="project" value="UniProtKB-KW"/>
</dbReference>
<evidence type="ECO:0000313" key="10">
    <source>
        <dbReference type="EMBL" id="KAJ4976726.1"/>
    </source>
</evidence>
<feature type="compositionally biased region" description="Polar residues" evidence="8">
    <location>
        <begin position="949"/>
        <end position="982"/>
    </location>
</feature>
<keyword evidence="5" id="KW-0378">Hydrolase</keyword>
<dbReference type="Pfam" id="PF02902">
    <property type="entry name" value="Peptidase_C48"/>
    <property type="match status" value="1"/>
</dbReference>
<dbReference type="InterPro" id="IPR038765">
    <property type="entry name" value="Papain-like_cys_pep_sf"/>
</dbReference>
<evidence type="ECO:0000313" key="11">
    <source>
        <dbReference type="Proteomes" id="UP001141806"/>
    </source>
</evidence>
<dbReference type="InterPro" id="IPR014002">
    <property type="entry name" value="Agenet_dom_plant"/>
</dbReference>
<evidence type="ECO:0000256" key="4">
    <source>
        <dbReference type="ARBA" id="ARBA00022771"/>
    </source>
</evidence>
<dbReference type="InterPro" id="IPR003653">
    <property type="entry name" value="Peptidase_C48_C"/>
</dbReference>
<keyword evidence="6" id="KW-0862">Zinc</keyword>
<keyword evidence="3" id="KW-0479">Metal-binding</keyword>
<evidence type="ECO:0000256" key="3">
    <source>
        <dbReference type="ARBA" id="ARBA00022723"/>
    </source>
</evidence>
<dbReference type="GO" id="GO:0008234">
    <property type="term" value="F:cysteine-type peptidase activity"/>
    <property type="evidence" value="ECO:0007669"/>
    <property type="project" value="InterPro"/>
</dbReference>
<dbReference type="PANTHER" id="PTHR31917:SF147">
    <property type="entry name" value="AGENET DOMAIN-CONTAINING PROTEIN"/>
    <property type="match status" value="1"/>
</dbReference>
<evidence type="ECO:0000256" key="7">
    <source>
        <dbReference type="SAM" id="Coils"/>
    </source>
</evidence>
<evidence type="ECO:0000256" key="1">
    <source>
        <dbReference type="ARBA" id="ARBA00005234"/>
    </source>
</evidence>
<dbReference type="Pfam" id="PF02892">
    <property type="entry name" value="zf-BED"/>
    <property type="match status" value="1"/>
</dbReference>
<comment type="similarity">
    <text evidence="1">Belongs to the peptidase C48 family.</text>
</comment>
<name>A0A9Q0KUQ7_9MAGN</name>
<protein>
    <recommendedName>
        <fullName evidence="9">Ubiquitin-like protease family profile domain-containing protein</fullName>
    </recommendedName>
</protein>
<dbReference type="Gene3D" id="3.40.395.10">
    <property type="entry name" value="Adenoviral Proteinase, Chain A"/>
    <property type="match status" value="1"/>
</dbReference>
<dbReference type="PANTHER" id="PTHR31917">
    <property type="entry name" value="AGENET DOMAIN-CONTAINING PROTEIN-RELATED"/>
    <property type="match status" value="1"/>
</dbReference>
<evidence type="ECO:0000256" key="8">
    <source>
        <dbReference type="SAM" id="MobiDB-lite"/>
    </source>
</evidence>
<feature type="region of interest" description="Disordered" evidence="8">
    <location>
        <begin position="1389"/>
        <end position="1409"/>
    </location>
</feature>
<reference evidence="10" key="1">
    <citation type="journal article" date="2023" name="Plant J.">
        <title>The genome of the king protea, Protea cynaroides.</title>
        <authorList>
            <person name="Chang J."/>
            <person name="Duong T.A."/>
            <person name="Schoeman C."/>
            <person name="Ma X."/>
            <person name="Roodt D."/>
            <person name="Barker N."/>
            <person name="Li Z."/>
            <person name="Van de Peer Y."/>
            <person name="Mizrachi E."/>
        </authorList>
    </citation>
    <scope>NUCLEOTIDE SEQUENCE</scope>
    <source>
        <tissue evidence="10">Young leaves</tissue>
    </source>
</reference>
<dbReference type="InterPro" id="IPR003656">
    <property type="entry name" value="Znf_BED"/>
</dbReference>
<evidence type="ECO:0000259" key="9">
    <source>
        <dbReference type="PROSITE" id="PS50600"/>
    </source>
</evidence>
<dbReference type="SMART" id="SM00743">
    <property type="entry name" value="Agenet"/>
    <property type="match status" value="4"/>
</dbReference>
<evidence type="ECO:0000256" key="5">
    <source>
        <dbReference type="ARBA" id="ARBA00022801"/>
    </source>
</evidence>
<comment type="caution">
    <text evidence="10">The sequence shown here is derived from an EMBL/GenBank/DDBJ whole genome shotgun (WGS) entry which is preliminary data.</text>
</comment>
<organism evidence="10 11">
    <name type="scientific">Protea cynaroides</name>
    <dbReference type="NCBI Taxonomy" id="273540"/>
    <lineage>
        <taxon>Eukaryota</taxon>
        <taxon>Viridiplantae</taxon>
        <taxon>Streptophyta</taxon>
        <taxon>Embryophyta</taxon>
        <taxon>Tracheophyta</taxon>
        <taxon>Spermatophyta</taxon>
        <taxon>Magnoliopsida</taxon>
        <taxon>Proteales</taxon>
        <taxon>Proteaceae</taxon>
        <taxon>Protea</taxon>
    </lineage>
</organism>
<gene>
    <name evidence="10" type="ORF">NE237_001832</name>
</gene>
<dbReference type="GO" id="GO:0006508">
    <property type="term" value="P:proteolysis"/>
    <property type="evidence" value="ECO:0007669"/>
    <property type="project" value="UniProtKB-KW"/>
</dbReference>
<feature type="coiled-coil region" evidence="7">
    <location>
        <begin position="1246"/>
        <end position="1273"/>
    </location>
</feature>
<dbReference type="SUPFAM" id="SSF54001">
    <property type="entry name" value="Cysteine proteinases"/>
    <property type="match status" value="1"/>
</dbReference>
<keyword evidence="4" id="KW-0863">Zinc-finger</keyword>
<feature type="region of interest" description="Disordered" evidence="8">
    <location>
        <begin position="946"/>
        <end position="1017"/>
    </location>
</feature>
<keyword evidence="2" id="KW-0645">Protease</keyword>
<dbReference type="EMBL" id="JAMYWD010000003">
    <property type="protein sequence ID" value="KAJ4976726.1"/>
    <property type="molecule type" value="Genomic_DNA"/>
</dbReference>
<proteinExistence type="inferred from homology"/>
<accession>A0A9Q0KUQ7</accession>
<keyword evidence="7" id="KW-0175">Coiled coil</keyword>
<dbReference type="GO" id="GO:0003677">
    <property type="term" value="F:DNA binding"/>
    <property type="evidence" value="ECO:0007669"/>
    <property type="project" value="InterPro"/>
</dbReference>
<sequence length="1627" mass="190108">MMQFTVGEEVEVFYVHYLKFGGHISGWTPATILEEAYGSEYEVETRTRPDIDRRKMRVRASEVRPQLPPEDQNDRIFEEGQVIEMRVFNDLWIPGKVWEVYYHGTVGTNNISYSVQAININWAERLTTYSVSRSEVRVRREWVDGEWVPPPHLPPLHLHHHHQQVDPSFFKSRDSSTGLSGHSSEHWRTAAFQRLGIGAKVEIFLDFMGGWKHATIEGFRRDQIKVRYSVWSFLTYCNHYVNQFYDVSLVRPRPPQIKDKKITFNLHQEVEVYQSKSRYYIYDDGWYVGEVLEIYDDVKSSTKIRYYTISHPKVGMINVCTGDVRVRQEWVNDKWIPYMEQRKMEEPQLVEAEVEVYSLYHRQWILGTISESIENQIEVNIRVRHYDEYEILLVDASKVRPRLLAEKDNNLIYKENEAVEVFSTNGHWIKGEITEIHATRTNLFYFVKTGDSVHAVSKSKVKTRREWREGKWSDSSSCVQHSSSRSSPELIREANASDKRMNSSLELVRGVDASDKRMRSTMTVVKQRKFEYAQFYIGAMIEVLIVHKGGWEPGTILEIQENKIEVKPSLALTEWFHNEEWVRPKLQLMEEESHRIFQLHDEVEILKMEAWYVGRILEVLRREDELIYFVSHPTSAYVCITNNNEIRIHKEWRDGEWIRPLSDSSTDHHQMLKETNIEEIEFNVGAEVEVYSLGTRGWSSATILQSYRNHIEVDVLINGKKWIMHVDASRIRPLRSEMENDQKFNRGDFIEVRSRESWQKGEIWDIHSWENDIIYTILQLSSGYLMTASKLTMRALWNWVDGKWILQSFGTSLRSVTSFKEKEKELPPNVLKVDEPHSDEFSTVEVGISNANVLVGASSSVKRKVTRIKEDITWRYCKRLPHPSKEEKYILQCNYCEQKFKGGGIHRMKQHLSQEKGDAAPCKKVPPNVLEEIQNDLKLVPTRKKFKQGNASKEIQGKHPSSTSIRSSTKFISKSEENNSVDAIQGEGREDTSPVVKEGNLKTGPTGISGLSGVDGQEKVVEKDTQENMSYKSITATSHVNDEKMAANMEDAIIDQRDPNEIYEVAIDGKEYEYQKDSGEEFTHKDKAIKTTMPMIESIDQASTFRYGPTTIVKQEIEVQENTHDSSSNMKTMDISIDESKSACEMQCQTTIQGKKIQTHMIPIHLKSIFDWIFYHHGDILRNCFITTETILYHFIVQMCETVEQIQATNYENISEIKIIEWQVVCLDHKSMNIDNKWLMRTVKALDNCLKKKQAVESETLKLENNVREKIENEIVKIDMHMGIENIDGDIFTKCLIASKDTRRLLLKQMREVVQLIRATNYENISKDIILEWHKVCFDHNIMKMDNEWLMRSLKELENCCHRKTEVKREAVELKYNVKEKIENEIRKMDLIPEPPSSSKRRKPDNEDANDKELVIGTFHATPEELECLQDPKRINNIVVNIFGQMLIIKQEDQVGRILCHYFPTYFGVKIARGCHLNDLEEYYAKNKLGYNLIHCELFFIPMCLDYHWFLYVINLKDQKLHILDSIRREENPDQHVTSEITKTCNTILTTLNEGRKFSIGSWNIDKPLLPSQTNRHDCGVFMLKFMEYWNGQGMIIEFTQDDIKTFRKTIKADLLQFSGRKLKGKF</sequence>
<dbReference type="OrthoDB" id="1694156at2759"/>
<dbReference type="Proteomes" id="UP001141806">
    <property type="component" value="Unassembled WGS sequence"/>
</dbReference>
<evidence type="ECO:0000256" key="6">
    <source>
        <dbReference type="ARBA" id="ARBA00022833"/>
    </source>
</evidence>
<keyword evidence="11" id="KW-1185">Reference proteome</keyword>
<evidence type="ECO:0000256" key="2">
    <source>
        <dbReference type="ARBA" id="ARBA00022670"/>
    </source>
</evidence>
<feature type="domain" description="Ubiquitin-like protease family profile" evidence="9">
    <location>
        <begin position="1419"/>
        <end position="1590"/>
    </location>
</feature>
<dbReference type="PROSITE" id="PS50600">
    <property type="entry name" value="ULP_PROTEASE"/>
    <property type="match status" value="1"/>
</dbReference>